<feature type="compositionally biased region" description="Basic residues" evidence="1">
    <location>
        <begin position="93"/>
        <end position="109"/>
    </location>
</feature>
<comment type="caution">
    <text evidence="2">The sequence shown here is derived from an EMBL/GenBank/DDBJ whole genome shotgun (WGS) entry which is preliminary data.</text>
</comment>
<name>A0A2J8AAI1_9CHLO</name>
<dbReference type="AlphaFoldDB" id="A0A2J8AAI1"/>
<evidence type="ECO:0000313" key="3">
    <source>
        <dbReference type="Proteomes" id="UP000236333"/>
    </source>
</evidence>
<feature type="compositionally biased region" description="Polar residues" evidence="1">
    <location>
        <begin position="1"/>
        <end position="15"/>
    </location>
</feature>
<protein>
    <submittedName>
        <fullName evidence="2">Uncharacterized protein</fullName>
    </submittedName>
</protein>
<reference evidence="2 3" key="1">
    <citation type="journal article" date="2017" name="Mol. Biol. Evol.">
        <title>The 4-celled Tetrabaena socialis nuclear genome reveals the essential components for genetic control of cell number at the origin of multicellularity in the volvocine lineage.</title>
        <authorList>
            <person name="Featherston J."/>
            <person name="Arakaki Y."/>
            <person name="Hanschen E.R."/>
            <person name="Ferris P.J."/>
            <person name="Michod R.E."/>
            <person name="Olson B.J.S.C."/>
            <person name="Nozaki H."/>
            <person name="Durand P.M."/>
        </authorList>
    </citation>
    <scope>NUCLEOTIDE SEQUENCE [LARGE SCALE GENOMIC DNA]</scope>
    <source>
        <strain evidence="2 3">NIES-571</strain>
    </source>
</reference>
<evidence type="ECO:0000313" key="2">
    <source>
        <dbReference type="EMBL" id="PNH09540.1"/>
    </source>
</evidence>
<feature type="compositionally biased region" description="Basic and acidic residues" evidence="1">
    <location>
        <begin position="76"/>
        <end position="89"/>
    </location>
</feature>
<feature type="region of interest" description="Disordered" evidence="1">
    <location>
        <begin position="76"/>
        <end position="117"/>
    </location>
</feature>
<evidence type="ECO:0000256" key="1">
    <source>
        <dbReference type="SAM" id="MobiDB-lite"/>
    </source>
</evidence>
<sequence>MALVTSSAYSPSAYTGSPIDLRNHGALVHTAEMQYQRQLKTLQALHKQAELTVEDHVTWQERERQREEKYRQIEQERQVQHEERVEHGQRVRTVLHVRPRRGWGRRGTGRRGTGQEP</sequence>
<organism evidence="2 3">
    <name type="scientific">Tetrabaena socialis</name>
    <dbReference type="NCBI Taxonomy" id="47790"/>
    <lineage>
        <taxon>Eukaryota</taxon>
        <taxon>Viridiplantae</taxon>
        <taxon>Chlorophyta</taxon>
        <taxon>core chlorophytes</taxon>
        <taxon>Chlorophyceae</taxon>
        <taxon>CS clade</taxon>
        <taxon>Chlamydomonadales</taxon>
        <taxon>Tetrabaenaceae</taxon>
        <taxon>Tetrabaena</taxon>
    </lineage>
</organism>
<gene>
    <name evidence="2" type="ORF">TSOC_003780</name>
</gene>
<feature type="region of interest" description="Disordered" evidence="1">
    <location>
        <begin position="1"/>
        <end position="20"/>
    </location>
</feature>
<accession>A0A2J8AAI1</accession>
<proteinExistence type="predicted"/>
<dbReference type="OrthoDB" id="539465at2759"/>
<dbReference type="Proteomes" id="UP000236333">
    <property type="component" value="Unassembled WGS sequence"/>
</dbReference>
<keyword evidence="3" id="KW-1185">Reference proteome</keyword>
<dbReference type="EMBL" id="PGGS01000086">
    <property type="protein sequence ID" value="PNH09540.1"/>
    <property type="molecule type" value="Genomic_DNA"/>
</dbReference>